<proteinExistence type="predicted"/>
<gene>
    <name evidence="1" type="ORF">UFOVP731_8</name>
</gene>
<reference evidence="1" key="1">
    <citation type="submission" date="2020-04" db="EMBL/GenBank/DDBJ databases">
        <authorList>
            <person name="Chiriac C."/>
            <person name="Salcher M."/>
            <person name="Ghai R."/>
            <person name="Kavagutti S V."/>
        </authorList>
    </citation>
    <scope>NUCLEOTIDE SEQUENCE</scope>
</reference>
<accession>A0A6J5NNZ3</accession>
<protein>
    <submittedName>
        <fullName evidence="1">Uncharacterized protein</fullName>
    </submittedName>
</protein>
<sequence length="106" mass="10925">MKTAIISATLSGDNVILSGTPGKRIRVLAYTVSFSTNNTAQWKSGSTLISGLMHFASGGNIAIHLGDNWPSGGLPVLQTEAGEDLILNLGGAITAGGHLTYVEVMV</sequence>
<name>A0A6J5NNZ3_9CAUD</name>
<dbReference type="EMBL" id="LR796705">
    <property type="protein sequence ID" value="CAB4160647.1"/>
    <property type="molecule type" value="Genomic_DNA"/>
</dbReference>
<organism evidence="1">
    <name type="scientific">uncultured Caudovirales phage</name>
    <dbReference type="NCBI Taxonomy" id="2100421"/>
    <lineage>
        <taxon>Viruses</taxon>
        <taxon>Duplodnaviria</taxon>
        <taxon>Heunggongvirae</taxon>
        <taxon>Uroviricota</taxon>
        <taxon>Caudoviricetes</taxon>
        <taxon>Peduoviridae</taxon>
        <taxon>Maltschvirus</taxon>
        <taxon>Maltschvirus maltsch</taxon>
    </lineage>
</organism>
<evidence type="ECO:0000313" key="1">
    <source>
        <dbReference type="EMBL" id="CAB4160647.1"/>
    </source>
</evidence>